<evidence type="ECO:0000313" key="2">
    <source>
        <dbReference type="Proteomes" id="UP000247698"/>
    </source>
</evidence>
<organism evidence="1 2">
    <name type="scientific">Lactobacillus melliventris</name>
    <dbReference type="NCBI Taxonomy" id="1218507"/>
    <lineage>
        <taxon>Bacteria</taxon>
        <taxon>Bacillati</taxon>
        <taxon>Bacillota</taxon>
        <taxon>Bacilli</taxon>
        <taxon>Lactobacillales</taxon>
        <taxon>Lactobacillaceae</taxon>
        <taxon>Lactobacillus</taxon>
    </lineage>
</organism>
<dbReference type="EMBL" id="QGLG01000001">
    <property type="protein sequence ID" value="PXY86169.1"/>
    <property type="molecule type" value="Genomic_DNA"/>
</dbReference>
<dbReference type="Proteomes" id="UP000247698">
    <property type="component" value="Unassembled WGS sequence"/>
</dbReference>
<protein>
    <submittedName>
        <fullName evidence="1">Uncharacterized protein</fullName>
    </submittedName>
</protein>
<dbReference type="Pfam" id="PF12784">
    <property type="entry name" value="PDDEXK_2"/>
    <property type="match status" value="1"/>
</dbReference>
<gene>
    <name evidence="1" type="ORF">DK873_01060</name>
</gene>
<sequence length="69" mass="8266">MRVIDEQDNFYDIEMQVTKNKYLGKRLRYYQSSIDRDTLDKGLTYMDLKNTYLIFICPSNPSRTYLVNG</sequence>
<keyword evidence="2" id="KW-1185">Reference proteome</keyword>
<comment type="caution">
    <text evidence="1">The sequence shown here is derived from an EMBL/GenBank/DDBJ whole genome shotgun (WGS) entry which is preliminary data.</text>
</comment>
<evidence type="ECO:0000313" key="1">
    <source>
        <dbReference type="EMBL" id="PXY86169.1"/>
    </source>
</evidence>
<proteinExistence type="predicted"/>
<reference evidence="1 2" key="1">
    <citation type="submission" date="2018-05" db="EMBL/GenBank/DDBJ databases">
        <title>Reference genomes for bee gut microbiota database.</title>
        <authorList>
            <person name="Ellegaard K.M."/>
        </authorList>
    </citation>
    <scope>NUCLEOTIDE SEQUENCE [LARGE SCALE GENOMIC DNA]</scope>
    <source>
        <strain evidence="1 2">ESL0184</strain>
    </source>
</reference>
<accession>A0ABX5N324</accession>
<name>A0ABX5N324_9LACO</name>